<gene>
    <name evidence="6" type="ORF">PAC_00189</name>
</gene>
<dbReference type="GO" id="GO:0000981">
    <property type="term" value="F:DNA-binding transcription factor activity, RNA polymerase II-specific"/>
    <property type="evidence" value="ECO:0007669"/>
    <property type="project" value="TreeGrafter"/>
</dbReference>
<evidence type="ECO:0000259" key="5">
    <source>
        <dbReference type="PROSITE" id="PS50865"/>
    </source>
</evidence>
<evidence type="ECO:0000256" key="2">
    <source>
        <dbReference type="ARBA" id="ARBA00022771"/>
    </source>
</evidence>
<keyword evidence="2 4" id="KW-0863">Zinc-finger</keyword>
<reference evidence="6 7" key="1">
    <citation type="submission" date="2016-03" db="EMBL/GenBank/DDBJ databases">
        <authorList>
            <person name="Ploux O."/>
        </authorList>
    </citation>
    <scope>NUCLEOTIDE SEQUENCE [LARGE SCALE GENOMIC DNA]</scope>
    <source>
        <strain evidence="6 7">UAMH 11012</strain>
    </source>
</reference>
<dbReference type="EMBL" id="FJOG01000001">
    <property type="protein sequence ID" value="CZR50317.1"/>
    <property type="molecule type" value="Genomic_DNA"/>
</dbReference>
<evidence type="ECO:0000313" key="6">
    <source>
        <dbReference type="EMBL" id="CZR50317.1"/>
    </source>
</evidence>
<evidence type="ECO:0000256" key="3">
    <source>
        <dbReference type="ARBA" id="ARBA00022833"/>
    </source>
</evidence>
<evidence type="ECO:0000256" key="4">
    <source>
        <dbReference type="PROSITE-ProRule" id="PRU00134"/>
    </source>
</evidence>
<dbReference type="PANTHER" id="PTHR10237:SF15">
    <property type="entry name" value="LD37257P"/>
    <property type="match status" value="1"/>
</dbReference>
<sequence length="441" mass="50372">MPEDSTPPEAPSATRGHYTDRIEYDIIDLALAFNKIPRSYRVSDGCHANHWHFTVRNILTADRDVLHIVNPDSRASHIEVLYHKDISLAPINVQVNLVISPLLKAFVKTICTTFTPLSAPWSWGTQDEDFAKEMASGMTELEIRKGLCRISFGDEQHVKIEQEIWSAEEERLKLVAKIGCKKCKQLPKSGQTFNRCSGCKEVQYCSKGCQRADWKEHKMFCQIVQITTSAARISTINAEAALDGHTYHVRNWASTPEVQTLAKKMGLKLPARCSHQIIRRLVITGNDTEDNFIKFFGLHAVDEEYLEDMRDEERLEALLKCKKGSFYYAMSTSHNYDLGCPKGALNPRKASGDEERHLDLIKSLQKIIREHMGARLHRITSNDMEDILRTTYGSDHWQCGMRFYIHALNSMDLGYPEGYNPCDYRKDDRTLRHWSGGGCDD</sequence>
<protein>
    <recommendedName>
        <fullName evidence="5">MYND-type domain-containing protein</fullName>
    </recommendedName>
</protein>
<dbReference type="AlphaFoldDB" id="A0A1L7WC07"/>
<dbReference type="PROSITE" id="PS01360">
    <property type="entry name" value="ZF_MYND_1"/>
    <property type="match status" value="1"/>
</dbReference>
<keyword evidence="1" id="KW-0479">Metal-binding</keyword>
<evidence type="ECO:0000313" key="7">
    <source>
        <dbReference type="Proteomes" id="UP000184330"/>
    </source>
</evidence>
<dbReference type="PANTHER" id="PTHR10237">
    <property type="entry name" value="DEFORMED EPIDERMAL AUTOREGULATORY FACTOR 1 HOMOLOG SUPPRESSIN"/>
    <property type="match status" value="1"/>
</dbReference>
<dbReference type="Gene3D" id="6.10.140.2220">
    <property type="match status" value="1"/>
</dbReference>
<dbReference type="PROSITE" id="PS50865">
    <property type="entry name" value="ZF_MYND_2"/>
    <property type="match status" value="1"/>
</dbReference>
<organism evidence="6 7">
    <name type="scientific">Phialocephala subalpina</name>
    <dbReference type="NCBI Taxonomy" id="576137"/>
    <lineage>
        <taxon>Eukaryota</taxon>
        <taxon>Fungi</taxon>
        <taxon>Dikarya</taxon>
        <taxon>Ascomycota</taxon>
        <taxon>Pezizomycotina</taxon>
        <taxon>Leotiomycetes</taxon>
        <taxon>Helotiales</taxon>
        <taxon>Mollisiaceae</taxon>
        <taxon>Phialocephala</taxon>
        <taxon>Phialocephala fortinii species complex</taxon>
    </lineage>
</organism>
<dbReference type="Proteomes" id="UP000184330">
    <property type="component" value="Unassembled WGS sequence"/>
</dbReference>
<feature type="domain" description="MYND-type" evidence="5">
    <location>
        <begin position="180"/>
        <end position="221"/>
    </location>
</feature>
<accession>A0A1L7WC07</accession>
<keyword evidence="7" id="KW-1185">Reference proteome</keyword>
<dbReference type="Pfam" id="PF01753">
    <property type="entry name" value="zf-MYND"/>
    <property type="match status" value="1"/>
</dbReference>
<name>A0A1L7WC07_9HELO</name>
<dbReference type="GO" id="GO:0008270">
    <property type="term" value="F:zinc ion binding"/>
    <property type="evidence" value="ECO:0007669"/>
    <property type="project" value="UniProtKB-KW"/>
</dbReference>
<keyword evidence="3" id="KW-0862">Zinc</keyword>
<dbReference type="InterPro" id="IPR002893">
    <property type="entry name" value="Znf_MYND"/>
</dbReference>
<dbReference type="OrthoDB" id="432970at2759"/>
<proteinExistence type="predicted"/>
<evidence type="ECO:0000256" key="1">
    <source>
        <dbReference type="ARBA" id="ARBA00022723"/>
    </source>
</evidence>
<dbReference type="GO" id="GO:0005634">
    <property type="term" value="C:nucleus"/>
    <property type="evidence" value="ECO:0007669"/>
    <property type="project" value="TreeGrafter"/>
</dbReference>
<dbReference type="SUPFAM" id="SSF144232">
    <property type="entry name" value="HIT/MYND zinc finger-like"/>
    <property type="match status" value="1"/>
</dbReference>
<dbReference type="InterPro" id="IPR024119">
    <property type="entry name" value="TF_DEAF-1"/>
</dbReference>